<dbReference type="PANTHER" id="PTHR35615">
    <property type="entry name" value="PRESENT IN THE OUTER MITOCHONDRIAL MEMBRANE PROTEOME 22-RELATED"/>
    <property type="match status" value="1"/>
</dbReference>
<dbReference type="VEuPathDB" id="TriTrypDB:Tc_MARK_9542"/>
<dbReference type="InterPro" id="IPR027417">
    <property type="entry name" value="P-loop_NTPase"/>
</dbReference>
<dbReference type="VEuPathDB" id="TriTrypDB:TcBrA4_0101610"/>
<dbReference type="PANTHER" id="PTHR35615:SF7">
    <property type="entry name" value="PRESENT IN THE OUTER MITOCHONDRIAL MEMBRANE PROTEOME 22"/>
    <property type="match status" value="1"/>
</dbReference>
<dbReference type="SUPFAM" id="SSF52540">
    <property type="entry name" value="P-loop containing nucleoside triphosphate hydrolases"/>
    <property type="match status" value="1"/>
</dbReference>
<dbReference type="VEuPathDB" id="TriTrypDB:TcYC6_0077590"/>
<dbReference type="VEuPathDB" id="TriTrypDB:TcCL_ESM06943"/>
<evidence type="ECO:0000313" key="2">
    <source>
        <dbReference type="EMBL" id="PWU99407.1"/>
    </source>
</evidence>
<proteinExistence type="predicted"/>
<protein>
    <submittedName>
        <fullName evidence="2">Uncharacterized protein</fullName>
    </submittedName>
</protein>
<dbReference type="VEuPathDB" id="TriTrypDB:TcG_07279"/>
<dbReference type="VEuPathDB" id="TriTrypDB:TCSYLVIO_006323"/>
<accession>A0A2V2VSK0</accession>
<organism evidence="2 3">
    <name type="scientific">Trypanosoma cruzi</name>
    <dbReference type="NCBI Taxonomy" id="5693"/>
    <lineage>
        <taxon>Eukaryota</taxon>
        <taxon>Discoba</taxon>
        <taxon>Euglenozoa</taxon>
        <taxon>Kinetoplastea</taxon>
        <taxon>Metakinetoplastina</taxon>
        <taxon>Trypanosomatida</taxon>
        <taxon>Trypanosomatidae</taxon>
        <taxon>Trypanosoma</taxon>
        <taxon>Schizotrypanum</taxon>
    </lineage>
</organism>
<dbReference type="Proteomes" id="UP000246121">
    <property type="component" value="Unassembled WGS sequence"/>
</dbReference>
<dbReference type="AlphaFoldDB" id="A0A2V2VSK0"/>
<feature type="region of interest" description="Disordered" evidence="1">
    <location>
        <begin position="71"/>
        <end position="93"/>
    </location>
</feature>
<dbReference type="EMBL" id="PRFA01000009">
    <property type="protein sequence ID" value="PWU99407.1"/>
    <property type="molecule type" value="Genomic_DNA"/>
</dbReference>
<dbReference type="VEuPathDB" id="TriTrypDB:TCDM_08538"/>
<comment type="caution">
    <text evidence="2">The sequence shown here is derived from an EMBL/GenBank/DDBJ whole genome shotgun (WGS) entry which is preliminary data.</text>
</comment>
<dbReference type="VEuPathDB" id="TriTrypDB:TcCLB.510977.9"/>
<dbReference type="VEuPathDB" id="TriTrypDB:C4B63_9g382"/>
<dbReference type="VEuPathDB" id="TriTrypDB:BCY84_02816"/>
<dbReference type="Gene3D" id="3.40.850.10">
    <property type="entry name" value="Kinesin motor domain"/>
    <property type="match status" value="1"/>
</dbReference>
<dbReference type="VEuPathDB" id="TriTrypDB:C3747_223g23"/>
<evidence type="ECO:0000313" key="3">
    <source>
        <dbReference type="Proteomes" id="UP000246121"/>
    </source>
</evidence>
<dbReference type="VEuPathDB" id="TriTrypDB:TcCLB.503411.4"/>
<dbReference type="InterPro" id="IPR036961">
    <property type="entry name" value="Kinesin_motor_dom_sf"/>
</dbReference>
<evidence type="ECO:0000256" key="1">
    <source>
        <dbReference type="SAM" id="MobiDB-lite"/>
    </source>
</evidence>
<dbReference type="VEuPathDB" id="TriTrypDB:TcCLB.503975.50"/>
<sequence>MQHYDPRQLAGLKEPFFRPQNSILKKSGTWAQKMDGTGAAQEYGGIDVSTTNGSEVGNINGSPAIRQFVPSQLAPSSPSPVYGNQGKGFHGIKNYSAGQREDLARANEGTSVPQLSGGNMDGPSFTLCDPSLPQGLSQHQEPLQGRGLPGSVYGMEGGNPGSFFGSSRNIMGPGMGGEGYDAGFGNMGSGMGGEGYDAGFGNMGSGMGGEGYDAEFGNMYENPIITAQWASLNSVDPDSMYGGGCVQRSSLGLNINQLCPNISTTEGHVKLNRSGKRGGKRTETEVMNEKGEMVSTGTAVAPLLLRKSSLSKNEESRVTAKCPANYNIHTLILVDKDSDLSKRLCISVKDPITLLFKRENGEDEKFENDECILRDNISDNVNSVLLVDLQDHWIAGHTSALLVGGAKDRGEDSVQFARQFLTQCLEKVEKNAKEKLIEFDITVTFGLVESTDRIRDLLNPENATYEKMQLGSSPVFGPCLCGMKSRNVKSLKECVDVFDEALGRSDEKNQLVVGFFVLKQLKKSSEENDVYLSSLCMGLAREKISHFNELREVSTSDLCTLFRYAIGGASVTVTALLLSERDPNSRGCLELGRKMREIKNNPPRIGNLRRCLEKTKKEIGRQRENMNQMGEAEKKLTERIVARMETILKDSEEMLSNPDSTNLKFYSMGG</sequence>
<reference evidence="2 3" key="1">
    <citation type="journal article" date="2018" name="Microb. Genom.">
        <title>Expanding an expanded genome: long-read sequencing of Trypanosoma cruzi.</title>
        <authorList>
            <person name="Berna L."/>
            <person name="Rodriguez M."/>
            <person name="Chiribao M.L."/>
            <person name="Parodi-Talice A."/>
            <person name="Pita S."/>
            <person name="Rijo G."/>
            <person name="Alvarez-Valin F."/>
            <person name="Robello C."/>
        </authorList>
    </citation>
    <scope>NUCLEOTIDE SEQUENCE [LARGE SCALE GENOMIC DNA]</scope>
    <source>
        <strain evidence="2 3">Dm28c</strain>
    </source>
</reference>
<gene>
    <name evidence="2" type="ORF">C4B63_9g382</name>
</gene>
<name>A0A2V2VSK0_TRYCR</name>
<dbReference type="VEuPathDB" id="TriTrypDB:ECC02_006953"/>